<dbReference type="EMBL" id="CAJNOC010000452">
    <property type="protein sequence ID" value="CAF0763175.1"/>
    <property type="molecule type" value="Genomic_DNA"/>
</dbReference>
<feature type="domain" description="Ras-GEF" evidence="4">
    <location>
        <begin position="82"/>
        <end position="310"/>
    </location>
</feature>
<dbReference type="CDD" id="cd00155">
    <property type="entry name" value="RasGEF"/>
    <property type="match status" value="1"/>
</dbReference>
<feature type="non-terminal residue" evidence="5">
    <location>
        <position position="1"/>
    </location>
</feature>
<dbReference type="InterPro" id="IPR011993">
    <property type="entry name" value="PH-like_dom_sf"/>
</dbReference>
<evidence type="ECO:0000259" key="4">
    <source>
        <dbReference type="PROSITE" id="PS50009"/>
    </source>
</evidence>
<protein>
    <recommendedName>
        <fullName evidence="4">Ras-GEF domain-containing protein</fullName>
    </recommendedName>
</protein>
<evidence type="ECO:0000256" key="1">
    <source>
        <dbReference type="ARBA" id="ARBA00022658"/>
    </source>
</evidence>
<evidence type="ECO:0000313" key="5">
    <source>
        <dbReference type="EMBL" id="CAF0763175.1"/>
    </source>
</evidence>
<dbReference type="GO" id="GO:0007265">
    <property type="term" value="P:Ras protein signal transduction"/>
    <property type="evidence" value="ECO:0007669"/>
    <property type="project" value="TreeGrafter"/>
</dbReference>
<dbReference type="OrthoDB" id="10254377at2759"/>
<dbReference type="Pfam" id="PF00617">
    <property type="entry name" value="RasGEF"/>
    <property type="match status" value="1"/>
</dbReference>
<keyword evidence="6" id="KW-1185">Reference proteome</keyword>
<dbReference type="Proteomes" id="UP000663879">
    <property type="component" value="Unassembled WGS sequence"/>
</dbReference>
<gene>
    <name evidence="5" type="ORF">OXX778_LOCUS4543</name>
</gene>
<accession>A0A813Q7P4</accession>
<evidence type="ECO:0000256" key="3">
    <source>
        <dbReference type="SAM" id="MobiDB-lite"/>
    </source>
</evidence>
<dbReference type="Gene3D" id="2.30.29.30">
    <property type="entry name" value="Pleckstrin-homology domain (PH domain)/Phosphotyrosine-binding domain (PTB)"/>
    <property type="match status" value="1"/>
</dbReference>
<keyword evidence="1 2" id="KW-0344">Guanine-nucleotide releasing factor</keyword>
<reference evidence="5" key="1">
    <citation type="submission" date="2021-02" db="EMBL/GenBank/DDBJ databases">
        <authorList>
            <person name="Nowell W R."/>
        </authorList>
    </citation>
    <scope>NUCLEOTIDE SEQUENCE</scope>
    <source>
        <strain evidence="5">Ploen Becks lab</strain>
    </source>
</reference>
<dbReference type="Gene3D" id="1.10.840.10">
    <property type="entry name" value="Ras guanine-nucleotide exchange factors catalytic domain"/>
    <property type="match status" value="1"/>
</dbReference>
<feature type="compositionally biased region" description="Polar residues" evidence="3">
    <location>
        <begin position="371"/>
        <end position="385"/>
    </location>
</feature>
<dbReference type="PANTHER" id="PTHR23113">
    <property type="entry name" value="GUANINE NUCLEOTIDE EXCHANGE FACTOR"/>
    <property type="match status" value="1"/>
</dbReference>
<organism evidence="5 6">
    <name type="scientific">Brachionus calyciflorus</name>
    <dbReference type="NCBI Taxonomy" id="104777"/>
    <lineage>
        <taxon>Eukaryota</taxon>
        <taxon>Metazoa</taxon>
        <taxon>Spiralia</taxon>
        <taxon>Gnathifera</taxon>
        <taxon>Rotifera</taxon>
        <taxon>Eurotatoria</taxon>
        <taxon>Monogononta</taxon>
        <taxon>Pseudotrocha</taxon>
        <taxon>Ploima</taxon>
        <taxon>Brachionidae</taxon>
        <taxon>Brachionus</taxon>
    </lineage>
</organism>
<proteinExistence type="predicted"/>
<feature type="region of interest" description="Disordered" evidence="3">
    <location>
        <begin position="362"/>
        <end position="385"/>
    </location>
</feature>
<dbReference type="InterPro" id="IPR001895">
    <property type="entry name" value="RASGEF_cat_dom"/>
</dbReference>
<comment type="caution">
    <text evidence="5">The sequence shown here is derived from an EMBL/GenBank/DDBJ whole genome shotgun (WGS) entry which is preliminary data.</text>
</comment>
<dbReference type="AlphaFoldDB" id="A0A813Q7P4"/>
<dbReference type="InterPro" id="IPR036964">
    <property type="entry name" value="RASGEF_cat_dom_sf"/>
</dbReference>
<name>A0A813Q7P4_9BILA</name>
<evidence type="ECO:0000313" key="6">
    <source>
        <dbReference type="Proteomes" id="UP000663879"/>
    </source>
</evidence>
<sequence length="673" mass="77309">MNQLIDLQSINNNNNLNYFNLNHHYQLPSINIMSTPLQSSESNQDQPQIVLTPAALSAGQCTYLNDANKAFDDVVFDILKVDPDDIAGQMTLIDLPLFKAIEPDELISCKWMSREKLVKAPNIVQFTRRFNQTTFWCQKEILNCKRIETRAKMLTHFIKICKRLNELHSFNSLMAIIVALKSAPIYRLKKTWSHVSKRDLATFERLADLMFDTSDNKRKIRDMHMNCKLPCIPFLGLFLTDLIHIDIAHPHNSFDNPQRRNQMNNICRLVSEYQQSNYQDLTSISCLCELNSSETCLTPNCQCALHHGNGYAGGLINSDGTIYINEIKYVKNYLNSFLYIEELQKFKEDENYRDSLELEPDPEVISHLPEKQTSPLSTSSPSKQNLENNLIKPVINLNNVNSNNNNKLVNPLDDSLVIDNNLIHFNLNEFNELSKEEQKKILNNVKLTDPPSNLLKELLKHRHQNTTLTNKPSLRHKFSCYSSSTADLDDDEDLAEASLDDSSYINELTPVKNNTQLDRLGLTPSTGRNLSTDFGIDQLDSSETSSLQCPNGQIILFESPIKRKCIIKNFRKPRFSQWKSYWLQLVGGNLLIYYPAKTSLIFSKDSRRSSVISSEDLNSTESLKNQVQNKKVFYNKNPCKMHPIANWMVVNLFDDRKEQEENKSADLSTCEKY</sequence>
<dbReference type="PROSITE" id="PS50009">
    <property type="entry name" value="RASGEF_CAT"/>
    <property type="match status" value="1"/>
</dbReference>
<dbReference type="SUPFAM" id="SSF48366">
    <property type="entry name" value="Ras GEF"/>
    <property type="match status" value="1"/>
</dbReference>
<dbReference type="GO" id="GO:0005085">
    <property type="term" value="F:guanyl-nucleotide exchange factor activity"/>
    <property type="evidence" value="ECO:0007669"/>
    <property type="project" value="UniProtKB-KW"/>
</dbReference>
<dbReference type="InterPro" id="IPR023578">
    <property type="entry name" value="Ras_GEF_dom_sf"/>
</dbReference>
<dbReference type="SMART" id="SM00147">
    <property type="entry name" value="RasGEF"/>
    <property type="match status" value="1"/>
</dbReference>
<dbReference type="GO" id="GO:0005886">
    <property type="term" value="C:plasma membrane"/>
    <property type="evidence" value="ECO:0007669"/>
    <property type="project" value="TreeGrafter"/>
</dbReference>
<dbReference type="PANTHER" id="PTHR23113:SF368">
    <property type="entry name" value="CELL DIVISION CONTROL PROTEIN 25"/>
    <property type="match status" value="1"/>
</dbReference>
<evidence type="ECO:0000256" key="2">
    <source>
        <dbReference type="PROSITE-ProRule" id="PRU00168"/>
    </source>
</evidence>
<dbReference type="InterPro" id="IPR008937">
    <property type="entry name" value="Ras-like_GEF"/>
</dbReference>